<keyword evidence="2" id="KW-0812">Transmembrane</keyword>
<organism evidence="3">
    <name type="scientific">Human herpesvirus 1</name>
    <name type="common">HHV-1</name>
    <name type="synonym">Human herpes simplex virus 1</name>
    <dbReference type="NCBI Taxonomy" id="10298"/>
    <lineage>
        <taxon>Viruses</taxon>
        <taxon>Duplodnaviria</taxon>
        <taxon>Heunggongvirae</taxon>
        <taxon>Peploviricota</taxon>
        <taxon>Herviviricetes</taxon>
        <taxon>Herpesvirales</taxon>
        <taxon>Orthoherpesviridae</taxon>
        <taxon>Alphaherpesvirinae</taxon>
        <taxon>Simplexvirus</taxon>
        <taxon>Simplexvirus humanalpha1</taxon>
    </lineage>
</organism>
<evidence type="ECO:0000256" key="2">
    <source>
        <dbReference type="SAM" id="Phobius"/>
    </source>
</evidence>
<sequence>MRVEFRNRHRICTREPYRANGSRRSHHTGPGGLVGRPDLAGVVLFLGLGSGVDVGGLLGVEVGLGVVGGLAGSVGVVLFCVTLLGFGVDVGVTSGLAADPGDPDVGASLAFVTAPAVIVGPVEAVSEPPATPAPSHNRLHRTTARPTRPGAMPDASPSRGIG</sequence>
<reference evidence="3" key="1">
    <citation type="journal article" date="2018" name="MSphere">
        <title>Ultrasensitive Capture of Human Herpes Simplex Virus Genomes Directly from Clinical Samples Reveals Extraordinarily Limited Evolution in Cell Culture.</title>
        <authorList>
            <person name="Greninger A.L."/>
            <person name="Roychoudhury P."/>
            <person name="Xie H."/>
            <person name="Casto A."/>
            <person name="Cent A."/>
            <person name="Pepper G."/>
            <person name="Koelle D.M."/>
            <person name="Huang M.L."/>
            <person name="Wald A."/>
            <person name="Johnston C."/>
            <person name="Jerome K.R."/>
        </authorList>
    </citation>
    <scope>NUCLEOTIDE SEQUENCE</scope>
    <source>
        <strain evidence="3">2006-57630</strain>
    </source>
</reference>
<keyword evidence="2" id="KW-1133">Transmembrane helix</keyword>
<protein>
    <submittedName>
        <fullName evidence="3">Uncharacterized protein</fullName>
    </submittedName>
</protein>
<accession>A0A2Z4GZZ4</accession>
<dbReference type="EMBL" id="MG999840">
    <property type="protein sequence ID" value="AWW08042.1"/>
    <property type="molecule type" value="Genomic_DNA"/>
</dbReference>
<proteinExistence type="predicted"/>
<name>A0A2Z4GZZ4_HHV1</name>
<evidence type="ECO:0000256" key="1">
    <source>
        <dbReference type="SAM" id="MobiDB-lite"/>
    </source>
</evidence>
<feature type="region of interest" description="Disordered" evidence="1">
    <location>
        <begin position="125"/>
        <end position="162"/>
    </location>
</feature>
<feature type="transmembrane region" description="Helical" evidence="2">
    <location>
        <begin position="66"/>
        <end position="86"/>
    </location>
</feature>
<feature type="transmembrane region" description="Helical" evidence="2">
    <location>
        <begin position="39"/>
        <end position="60"/>
    </location>
</feature>
<evidence type="ECO:0000313" key="3">
    <source>
        <dbReference type="EMBL" id="AWW08042.1"/>
    </source>
</evidence>
<organismHost>
    <name type="scientific">Homo sapiens</name>
    <name type="common">Human</name>
    <dbReference type="NCBI Taxonomy" id="9606"/>
</organismHost>
<keyword evidence="2" id="KW-0472">Membrane</keyword>